<accession>A0ACB8D1J2</accession>
<protein>
    <submittedName>
        <fullName evidence="1">Uncharacterized protein</fullName>
    </submittedName>
</protein>
<dbReference type="Proteomes" id="UP000821865">
    <property type="component" value="Chromosome 4"/>
</dbReference>
<gene>
    <name evidence="1" type="ORF">HPB49_025533</name>
</gene>
<proteinExistence type="predicted"/>
<evidence type="ECO:0000313" key="1">
    <source>
        <dbReference type="EMBL" id="KAH7955222.1"/>
    </source>
</evidence>
<organism evidence="1 2">
    <name type="scientific">Dermacentor silvarum</name>
    <name type="common">Tick</name>
    <dbReference type="NCBI Taxonomy" id="543639"/>
    <lineage>
        <taxon>Eukaryota</taxon>
        <taxon>Metazoa</taxon>
        <taxon>Ecdysozoa</taxon>
        <taxon>Arthropoda</taxon>
        <taxon>Chelicerata</taxon>
        <taxon>Arachnida</taxon>
        <taxon>Acari</taxon>
        <taxon>Parasitiformes</taxon>
        <taxon>Ixodida</taxon>
        <taxon>Ixodoidea</taxon>
        <taxon>Ixodidae</taxon>
        <taxon>Rhipicephalinae</taxon>
        <taxon>Dermacentor</taxon>
    </lineage>
</organism>
<sequence>MTVRTGTKVLAILSVIGFTIGLVTYSAVCANFDKILEMYEQYPEMHDAVKSTYGLFVAYAVISAIGLVAACLCIRGAYTDQRHLLLPYLVFEGLLMLVQGVTIIIVIIAIVASGATQFLVLLCSLMLSLALQIYFFMVVLSFYKQLAFLSQNPGQGGMMTQGAVMVPSGYVAQPGYPDAPPQYQPQYQPSAPDSKMGMV</sequence>
<keyword evidence="2" id="KW-1185">Reference proteome</keyword>
<dbReference type="EMBL" id="CM023473">
    <property type="protein sequence ID" value="KAH7955222.1"/>
    <property type="molecule type" value="Genomic_DNA"/>
</dbReference>
<evidence type="ECO:0000313" key="2">
    <source>
        <dbReference type="Proteomes" id="UP000821865"/>
    </source>
</evidence>
<reference evidence="1" key="1">
    <citation type="submission" date="2020-05" db="EMBL/GenBank/DDBJ databases">
        <title>Large-scale comparative analyses of tick genomes elucidate their genetic diversity and vector capacities.</title>
        <authorList>
            <person name="Jia N."/>
            <person name="Wang J."/>
            <person name="Shi W."/>
            <person name="Du L."/>
            <person name="Sun Y."/>
            <person name="Zhan W."/>
            <person name="Jiang J."/>
            <person name="Wang Q."/>
            <person name="Zhang B."/>
            <person name="Ji P."/>
            <person name="Sakyi L.B."/>
            <person name="Cui X."/>
            <person name="Yuan T."/>
            <person name="Jiang B."/>
            <person name="Yang W."/>
            <person name="Lam T.T.-Y."/>
            <person name="Chang Q."/>
            <person name="Ding S."/>
            <person name="Wang X."/>
            <person name="Zhu J."/>
            <person name="Ruan X."/>
            <person name="Zhao L."/>
            <person name="Wei J."/>
            <person name="Que T."/>
            <person name="Du C."/>
            <person name="Cheng J."/>
            <person name="Dai P."/>
            <person name="Han X."/>
            <person name="Huang E."/>
            <person name="Gao Y."/>
            <person name="Liu J."/>
            <person name="Shao H."/>
            <person name="Ye R."/>
            <person name="Li L."/>
            <person name="Wei W."/>
            <person name="Wang X."/>
            <person name="Wang C."/>
            <person name="Yang T."/>
            <person name="Huo Q."/>
            <person name="Li W."/>
            <person name="Guo W."/>
            <person name="Chen H."/>
            <person name="Zhou L."/>
            <person name="Ni X."/>
            <person name="Tian J."/>
            <person name="Zhou Y."/>
            <person name="Sheng Y."/>
            <person name="Liu T."/>
            <person name="Pan Y."/>
            <person name="Xia L."/>
            <person name="Li J."/>
            <person name="Zhao F."/>
            <person name="Cao W."/>
        </authorList>
    </citation>
    <scope>NUCLEOTIDE SEQUENCE</scope>
    <source>
        <strain evidence="1">Dsil-2018</strain>
    </source>
</reference>
<comment type="caution">
    <text evidence="1">The sequence shown here is derived from an EMBL/GenBank/DDBJ whole genome shotgun (WGS) entry which is preliminary data.</text>
</comment>
<name>A0ACB8D1J2_DERSI</name>